<evidence type="ECO:0000259" key="5">
    <source>
        <dbReference type="PROSITE" id="PS50893"/>
    </source>
</evidence>
<evidence type="ECO:0000313" key="6">
    <source>
        <dbReference type="EMBL" id="ABU59984.1"/>
    </source>
</evidence>
<evidence type="ECO:0000256" key="4">
    <source>
        <dbReference type="ARBA" id="ARBA00022840"/>
    </source>
</evidence>
<dbReference type="Proteomes" id="UP000000263">
    <property type="component" value="Chromosome"/>
</dbReference>
<accession>A7NQY8</accession>
<keyword evidence="2" id="KW-0813">Transport</keyword>
<dbReference type="Pfam" id="PF00005">
    <property type="entry name" value="ABC_tran"/>
    <property type="match status" value="1"/>
</dbReference>
<keyword evidence="3" id="KW-0547">Nucleotide-binding</keyword>
<evidence type="ECO:0000256" key="3">
    <source>
        <dbReference type="ARBA" id="ARBA00022741"/>
    </source>
</evidence>
<dbReference type="STRING" id="383372.Rcas_3951"/>
<dbReference type="SUPFAM" id="SSF52540">
    <property type="entry name" value="P-loop containing nucleoside triphosphate hydrolases"/>
    <property type="match status" value="1"/>
</dbReference>
<name>A7NQY8_ROSCS</name>
<dbReference type="GO" id="GO:0016887">
    <property type="term" value="F:ATP hydrolysis activity"/>
    <property type="evidence" value="ECO:0007669"/>
    <property type="project" value="InterPro"/>
</dbReference>
<evidence type="ECO:0000313" key="7">
    <source>
        <dbReference type="Proteomes" id="UP000000263"/>
    </source>
</evidence>
<protein>
    <submittedName>
        <fullName evidence="6">ABC transporter related</fullName>
    </submittedName>
</protein>
<dbReference type="RefSeq" id="WP_012122407.1">
    <property type="nucleotide sequence ID" value="NC_009767.1"/>
</dbReference>
<dbReference type="PANTHER" id="PTHR43335">
    <property type="entry name" value="ABC TRANSPORTER, ATP-BINDING PROTEIN"/>
    <property type="match status" value="1"/>
</dbReference>
<comment type="similarity">
    <text evidence="1">Belongs to the ABC transporter superfamily.</text>
</comment>
<sequence>MDAVIRTEELTKRFGDRVAVDRINLEIRPGEIFGFLGPNGAGKTTTIGMLLGLIRPTSGRAFVLGYDIQREAAAALREVGAMIEAPAFYPYLSGRDNLRVLARAAGLPDRRVDEALAQVDLTARGRDRFSAYSQGMKQRLGIAAALLHEPRLIMLDEPTNGLDPAGQLEIRNLVRSLSGSGRTVFLCSHLLHEVEQVCQRVAILKQGRIIAQGDVASLLRRGVLVRTIGERERAEAILRSTPWVSRISTYGDAFLIDAPGDRTADLNALLTAGGVPVAEIRHYETSLEEFFLEVTAERER</sequence>
<dbReference type="InterPro" id="IPR003439">
    <property type="entry name" value="ABC_transporter-like_ATP-bd"/>
</dbReference>
<dbReference type="AlphaFoldDB" id="A7NQY8"/>
<evidence type="ECO:0000256" key="2">
    <source>
        <dbReference type="ARBA" id="ARBA00022448"/>
    </source>
</evidence>
<dbReference type="PROSITE" id="PS00211">
    <property type="entry name" value="ABC_TRANSPORTER_1"/>
    <property type="match status" value="1"/>
</dbReference>
<proteinExistence type="inferred from homology"/>
<keyword evidence="4" id="KW-0067">ATP-binding</keyword>
<gene>
    <name evidence="6" type="ordered locus">Rcas_3951</name>
</gene>
<reference evidence="6 7" key="1">
    <citation type="submission" date="2007-08" db="EMBL/GenBank/DDBJ databases">
        <title>Complete sequence of Roseiflexus castenholzii DSM 13941.</title>
        <authorList>
            <consortium name="US DOE Joint Genome Institute"/>
            <person name="Copeland A."/>
            <person name="Lucas S."/>
            <person name="Lapidus A."/>
            <person name="Barry K."/>
            <person name="Glavina del Rio T."/>
            <person name="Dalin E."/>
            <person name="Tice H."/>
            <person name="Pitluck S."/>
            <person name="Thompson L.S."/>
            <person name="Brettin T."/>
            <person name="Bruce D."/>
            <person name="Detter J.C."/>
            <person name="Han C."/>
            <person name="Tapia R."/>
            <person name="Schmutz J."/>
            <person name="Larimer F."/>
            <person name="Land M."/>
            <person name="Hauser L."/>
            <person name="Kyrpides N."/>
            <person name="Mikhailova N."/>
            <person name="Bryant D.A."/>
            <person name="Hanada S."/>
            <person name="Tsukatani Y."/>
            <person name="Richardson P."/>
        </authorList>
    </citation>
    <scope>NUCLEOTIDE SEQUENCE [LARGE SCALE GENOMIC DNA]</scope>
    <source>
        <strain evidence="7">DSM 13941 / HLO8</strain>
    </source>
</reference>
<dbReference type="InterPro" id="IPR027417">
    <property type="entry name" value="P-loop_NTPase"/>
</dbReference>
<dbReference type="KEGG" id="rca:Rcas_3951"/>
<dbReference type="HOGENOM" id="CLU_000604_1_2_0"/>
<dbReference type="InterPro" id="IPR003593">
    <property type="entry name" value="AAA+_ATPase"/>
</dbReference>
<dbReference type="eggNOG" id="COG1131">
    <property type="taxonomic scope" value="Bacteria"/>
</dbReference>
<dbReference type="PROSITE" id="PS50893">
    <property type="entry name" value="ABC_TRANSPORTER_2"/>
    <property type="match status" value="1"/>
</dbReference>
<dbReference type="GO" id="GO:0005524">
    <property type="term" value="F:ATP binding"/>
    <property type="evidence" value="ECO:0007669"/>
    <property type="project" value="UniProtKB-KW"/>
</dbReference>
<dbReference type="PANTHER" id="PTHR43335:SF4">
    <property type="entry name" value="ABC TRANSPORTER, ATP-BINDING PROTEIN"/>
    <property type="match status" value="1"/>
</dbReference>
<dbReference type="EMBL" id="CP000804">
    <property type="protein sequence ID" value="ABU59984.1"/>
    <property type="molecule type" value="Genomic_DNA"/>
</dbReference>
<dbReference type="SMART" id="SM00382">
    <property type="entry name" value="AAA"/>
    <property type="match status" value="1"/>
</dbReference>
<feature type="domain" description="ABC transporter" evidence="5">
    <location>
        <begin position="5"/>
        <end position="231"/>
    </location>
</feature>
<dbReference type="OrthoDB" id="9804819at2"/>
<organism evidence="6 7">
    <name type="scientific">Roseiflexus castenholzii (strain DSM 13941 / HLO8)</name>
    <dbReference type="NCBI Taxonomy" id="383372"/>
    <lineage>
        <taxon>Bacteria</taxon>
        <taxon>Bacillati</taxon>
        <taxon>Chloroflexota</taxon>
        <taxon>Chloroflexia</taxon>
        <taxon>Chloroflexales</taxon>
        <taxon>Roseiflexineae</taxon>
        <taxon>Roseiflexaceae</taxon>
        <taxon>Roseiflexus</taxon>
    </lineage>
</organism>
<evidence type="ECO:0000256" key="1">
    <source>
        <dbReference type="ARBA" id="ARBA00005417"/>
    </source>
</evidence>
<dbReference type="InterPro" id="IPR017871">
    <property type="entry name" value="ABC_transporter-like_CS"/>
</dbReference>
<keyword evidence="7" id="KW-1185">Reference proteome</keyword>
<dbReference type="CDD" id="cd03268">
    <property type="entry name" value="ABC_BcrA_bacitracin_resist"/>
    <property type="match status" value="1"/>
</dbReference>
<dbReference type="Gene3D" id="3.40.50.300">
    <property type="entry name" value="P-loop containing nucleotide triphosphate hydrolases"/>
    <property type="match status" value="1"/>
</dbReference>